<dbReference type="GO" id="GO:0032039">
    <property type="term" value="C:integrator complex"/>
    <property type="evidence" value="ECO:0007669"/>
    <property type="project" value="TreeGrafter"/>
</dbReference>
<evidence type="ECO:0000256" key="1">
    <source>
        <dbReference type="ARBA" id="ARBA00004123"/>
    </source>
</evidence>
<gene>
    <name evidence="6" type="primary">LOC109463767</name>
</gene>
<dbReference type="AlphaFoldDB" id="A0A6P4YBL2"/>
<dbReference type="GO" id="GO:0016180">
    <property type="term" value="P:snRNA processing"/>
    <property type="evidence" value="ECO:0007669"/>
    <property type="project" value="TreeGrafter"/>
</dbReference>
<name>A0A6P4YBL2_BRABE</name>
<dbReference type="Pfam" id="PF25458">
    <property type="entry name" value="INTS4_C"/>
    <property type="match status" value="1"/>
</dbReference>
<dbReference type="Pfam" id="PF24493">
    <property type="entry name" value="INTS4_8HBD"/>
    <property type="match status" value="1"/>
</dbReference>
<evidence type="ECO:0000313" key="5">
    <source>
        <dbReference type="Proteomes" id="UP000515135"/>
    </source>
</evidence>
<dbReference type="InterPro" id="IPR016024">
    <property type="entry name" value="ARM-type_fold"/>
</dbReference>
<dbReference type="InterPro" id="IPR011989">
    <property type="entry name" value="ARM-like"/>
</dbReference>
<comment type="subcellular location">
    <subcellularLocation>
        <location evidence="1">Nucleus</location>
    </subcellularLocation>
</comment>
<accession>A0A6P4YBL2</accession>
<evidence type="ECO:0000313" key="6">
    <source>
        <dbReference type="RefSeq" id="XP_019616182.1"/>
    </source>
</evidence>
<dbReference type="KEGG" id="bbel:109463767"/>
<protein>
    <submittedName>
        <fullName evidence="6">Integrator complex subunit 4-like</fullName>
    </submittedName>
</protein>
<dbReference type="InterPro" id="IPR056235">
    <property type="entry name" value="INTS4_8HBD"/>
</dbReference>
<feature type="domain" description="INTS4 8 helical bundle" evidence="3">
    <location>
        <begin position="605"/>
        <end position="808"/>
    </location>
</feature>
<evidence type="ECO:0000259" key="3">
    <source>
        <dbReference type="Pfam" id="PF24493"/>
    </source>
</evidence>
<dbReference type="OrthoDB" id="18190at2759"/>
<keyword evidence="2" id="KW-0539">Nucleus</keyword>
<dbReference type="PANTHER" id="PTHR20938">
    <property type="entry name" value="INTEGRATOR COMPLEX SUBUNIT 4"/>
    <property type="match status" value="1"/>
</dbReference>
<feature type="domain" description="Integrator complex subunit 4/Protein SIEL C-terminal Ig-like" evidence="4">
    <location>
        <begin position="820"/>
        <end position="944"/>
    </location>
</feature>
<dbReference type="Proteomes" id="UP000515135">
    <property type="component" value="Unplaced"/>
</dbReference>
<evidence type="ECO:0000256" key="2">
    <source>
        <dbReference type="ARBA" id="ARBA00023242"/>
    </source>
</evidence>
<dbReference type="SUPFAM" id="SSF48371">
    <property type="entry name" value="ARM repeat"/>
    <property type="match status" value="1"/>
</dbReference>
<dbReference type="FunFam" id="1.25.10.10:FF:000728">
    <property type="entry name" value="Blast:Integrator complex subunit 4"/>
    <property type="match status" value="1"/>
</dbReference>
<dbReference type="RefSeq" id="XP_019616182.1">
    <property type="nucleotide sequence ID" value="XM_019760623.1"/>
</dbReference>
<dbReference type="Gene3D" id="1.25.10.10">
    <property type="entry name" value="Leucine-rich Repeat Variant"/>
    <property type="match status" value="2"/>
</dbReference>
<dbReference type="GeneID" id="109463767"/>
<sequence length="947" mass="105267">MAAHLKKRAYEEFSHVIQEEVKPPKKLKLARKPSPEEVLDLSTAKTPQAAVQLLLKFSNNLPDESGAVEVAVRHLLEFWYKEKESYVRSKIAQLLGRLAHTPGFAAAALVDDLTSLLQAEESHQVRAQLLDSLLQIGRGLPLHQDLHRKLVTIAQQFLTDTYHLVRSKCLELIGCLGTAGVAGKGDLAVERILADASHDQDPRVRTSALQAMLTLHQRGLKLSLGGYQQACSALTDDYEGVRLAAVKLIWVYSQLYPETMIPVPSSNEELRLVDDGFAKICNMVNDLTMTVRAEAAGLLGSLHRVSERFLEQTLDKKLMSHLRRKRTAHERAKELYARGEWSTGKKWGDDAPKEEVDTDSISLIDSGACGAFVHGLEDEFLEVRNASVDSLCELSSNNPTFAQQSLDFLVDMLNDEIDGVRLNSIRSLRKISRHVVLREDQLDTVLGALDDASKPIREALHELLCSCQQLSKACLNSTIHAMLRNLSKYPSDRLSIWRCMQQVGSHHADLVATLTPDLLCAHPYFDATEPDMDDPAYIAILILVFNAAVSCPTLQPMFPQHTLRHYDYLRDSLTELVPQLKLEGHRSILMSPDRQRHPSLDDHGSFLQHILSRLGALLHMQHGAAVELLQMTIRDLERVGSLEPQLTATAACTAMYLHCHMLFRKALSDQLWAMPAALGAVQCATVRASVRQMLELTHQMEQLFLGLSSEEVGCVLQMRLKAHTLQLLVDLRGRQAGAKGTKTSSQLCELYLQRVTDVQSYLISNKVAADSFTQALLAEMSMLESSKASLIAKYLLPLIQGHIPPAMEIGNCVRQARADIAEPSGESDNVQRFTAGLALAIDVDATLDNVTQAQDVLIQLKFPDGETQLTSVRPADIHRLGPLRHRVLTQVYLSHQQWTEPCHVELGMVLPYSGRDQEEEEEGGAAANVIPLCKPVKVYILPTPTKR</sequence>
<dbReference type="InterPro" id="IPR057412">
    <property type="entry name" value="INTS4_C"/>
</dbReference>
<evidence type="ECO:0000259" key="4">
    <source>
        <dbReference type="Pfam" id="PF25458"/>
    </source>
</evidence>
<dbReference type="PANTHER" id="PTHR20938:SF0">
    <property type="entry name" value="INTEGRATOR COMPLEX SUBUNIT 4"/>
    <property type="match status" value="1"/>
</dbReference>
<organism evidence="5 6">
    <name type="scientific">Branchiostoma belcheri</name>
    <name type="common">Amphioxus</name>
    <dbReference type="NCBI Taxonomy" id="7741"/>
    <lineage>
        <taxon>Eukaryota</taxon>
        <taxon>Metazoa</taxon>
        <taxon>Chordata</taxon>
        <taxon>Cephalochordata</taxon>
        <taxon>Leptocardii</taxon>
        <taxon>Amphioxiformes</taxon>
        <taxon>Branchiostomatidae</taxon>
        <taxon>Branchiostoma</taxon>
    </lineage>
</organism>
<keyword evidence="5" id="KW-1185">Reference proteome</keyword>
<reference evidence="6" key="1">
    <citation type="submission" date="2025-08" db="UniProtKB">
        <authorList>
            <consortium name="RefSeq"/>
        </authorList>
    </citation>
    <scope>IDENTIFICATION</scope>
    <source>
        <tissue evidence="6">Gonad</tissue>
    </source>
</reference>
<proteinExistence type="predicted"/>